<reference evidence="2 3" key="1">
    <citation type="submission" date="2014-04" db="EMBL/GenBank/DDBJ databases">
        <title>The Genome Sequence of Acinetobacter baumanii BIDMC 57.</title>
        <authorList>
            <consortium name="The Broad Institute Genomics Platform"/>
            <consortium name="The Broad Institute Genome Sequencing Center for Infectious Disease"/>
            <person name="Murphy C."/>
            <person name="Cosimi L."/>
            <person name="Cerqueira G."/>
            <person name="Feldgarden M."/>
            <person name="Earl A."/>
            <person name="Spencer M.D."/>
            <person name="Fodor A."/>
            <person name="Sautter R.L."/>
            <person name="Hung D."/>
            <person name="Onderdonk A.B."/>
            <person name="Ernst C."/>
            <person name="Delaney M."/>
            <person name="DuBois A."/>
            <person name="Young S.K."/>
            <person name="Zeng Q."/>
            <person name="Gargeya S."/>
            <person name="Abouelleil A."/>
            <person name="Alvarado L."/>
            <person name="Chapman S.B."/>
            <person name="Gainer-Dewar J."/>
            <person name="Goldberg J."/>
            <person name="Griggs A."/>
            <person name="Gujja S."/>
            <person name="Hansen M."/>
            <person name="Howarth C."/>
            <person name="Imamovic A."/>
            <person name="Larimer J."/>
            <person name="Pearson M."/>
            <person name="Poon T.W."/>
            <person name="Priest M."/>
            <person name="Roberts A."/>
            <person name="Saif S."/>
            <person name="Shea T."/>
            <person name="Sykes S."/>
            <person name="Wortman J."/>
            <person name="Nusbaum C."/>
            <person name="Birren B."/>
        </authorList>
    </citation>
    <scope>NUCLEOTIDE SEQUENCE [LARGE SCALE GENOMIC DNA]</scope>
    <source>
        <strain evidence="2 3">BIDMC 57</strain>
    </source>
</reference>
<keyword evidence="1" id="KW-0812">Transmembrane</keyword>
<evidence type="ECO:0000313" key="3">
    <source>
        <dbReference type="Proteomes" id="UP000027208"/>
    </source>
</evidence>
<sequence>MTDFAKLFSEIFLSLIDKRVSRDQITGLLHLNNDSLSVLKQLAENELTDGSVDCIFDGDNIGGVALEDIGQEHFQENIQCEITLHTSDLSKNLDYAICNNWPDLLNSEYTIKKPVKSVFFIESGIYVNENSGNLRFNNYLKLNQIYDLIGFLSESTNSWNNTIFYQRPIKFVFSLSEKDLDYSIDTTALENLRKRDLHQEAIINLMCKEVVSFVKNIDEKQRVSYLVQNFNALISNILLSYQTYTENYSFDKVRKEYLEKRTEYVKKMNEAFDSVAVKMLAIPAAIWFAIAQIKPINSSSPLTDFSKNYIVLITVSVIVAILVLNIWGHRNSLVTMVKEYQDIFKNLSSKFEDETIKILSIKEELDRNAFSVILKMYFSIFSAIVLLMITLFLFVQSNYGVSLEQILN</sequence>
<comment type="caution">
    <text evidence="2">The sequence shown here is derived from an EMBL/GenBank/DDBJ whole genome shotgun (WGS) entry which is preliminary data.</text>
</comment>
<protein>
    <recommendedName>
        <fullName evidence="4">Phage-related membrane protein</fullName>
    </recommendedName>
</protein>
<dbReference type="RefSeq" id="WP_031953460.1">
    <property type="nucleotide sequence ID" value="NZ_KK737786.1"/>
</dbReference>
<proteinExistence type="predicted"/>
<evidence type="ECO:0000256" key="1">
    <source>
        <dbReference type="SAM" id="Phobius"/>
    </source>
</evidence>
<organism evidence="2 3">
    <name type="scientific">Acinetobacter nosocomialis</name>
    <dbReference type="NCBI Taxonomy" id="106654"/>
    <lineage>
        <taxon>Bacteria</taxon>
        <taxon>Pseudomonadati</taxon>
        <taxon>Pseudomonadota</taxon>
        <taxon>Gammaproteobacteria</taxon>
        <taxon>Moraxellales</taxon>
        <taxon>Moraxellaceae</taxon>
        <taxon>Acinetobacter</taxon>
        <taxon>Acinetobacter calcoaceticus/baumannii complex</taxon>
    </lineage>
</organism>
<feature type="transmembrane region" description="Helical" evidence="1">
    <location>
        <begin position="310"/>
        <end position="328"/>
    </location>
</feature>
<feature type="transmembrane region" description="Helical" evidence="1">
    <location>
        <begin position="376"/>
        <end position="395"/>
    </location>
</feature>
<accession>A0A836MH06</accession>
<dbReference type="AlphaFoldDB" id="A0A836MH06"/>
<gene>
    <name evidence="2" type="ORF">AE32_03420</name>
</gene>
<name>A0A836MH06_ACINO</name>
<dbReference type="EMBL" id="JMUI01000017">
    <property type="protein sequence ID" value="KDM53149.1"/>
    <property type="molecule type" value="Genomic_DNA"/>
</dbReference>
<feature type="transmembrane region" description="Helical" evidence="1">
    <location>
        <begin position="271"/>
        <end position="290"/>
    </location>
</feature>
<evidence type="ECO:0008006" key="4">
    <source>
        <dbReference type="Google" id="ProtNLM"/>
    </source>
</evidence>
<keyword evidence="1" id="KW-0472">Membrane</keyword>
<dbReference type="Proteomes" id="UP000027208">
    <property type="component" value="Unassembled WGS sequence"/>
</dbReference>
<evidence type="ECO:0000313" key="2">
    <source>
        <dbReference type="EMBL" id="KDM53149.1"/>
    </source>
</evidence>
<keyword evidence="1" id="KW-1133">Transmembrane helix</keyword>